<dbReference type="AlphaFoldDB" id="A0A0A9CHC0"/>
<organism evidence="1">
    <name type="scientific">Arundo donax</name>
    <name type="common">Giant reed</name>
    <name type="synonym">Donax arundinaceus</name>
    <dbReference type="NCBI Taxonomy" id="35708"/>
    <lineage>
        <taxon>Eukaryota</taxon>
        <taxon>Viridiplantae</taxon>
        <taxon>Streptophyta</taxon>
        <taxon>Embryophyta</taxon>
        <taxon>Tracheophyta</taxon>
        <taxon>Spermatophyta</taxon>
        <taxon>Magnoliopsida</taxon>
        <taxon>Liliopsida</taxon>
        <taxon>Poales</taxon>
        <taxon>Poaceae</taxon>
        <taxon>PACMAD clade</taxon>
        <taxon>Arundinoideae</taxon>
        <taxon>Arundineae</taxon>
        <taxon>Arundo</taxon>
    </lineage>
</organism>
<name>A0A0A9CHC0_ARUDO</name>
<reference evidence="1" key="1">
    <citation type="submission" date="2014-09" db="EMBL/GenBank/DDBJ databases">
        <authorList>
            <person name="Magalhaes I.L.F."/>
            <person name="Oliveira U."/>
            <person name="Santos F.R."/>
            <person name="Vidigal T.H.D.A."/>
            <person name="Brescovit A.D."/>
            <person name="Santos A.J."/>
        </authorList>
    </citation>
    <scope>NUCLEOTIDE SEQUENCE</scope>
    <source>
        <tissue evidence="1">Shoot tissue taken approximately 20 cm above the soil surface</tissue>
    </source>
</reference>
<sequence length="50" mass="5625">MDMDGCTETTKRKRKCPSQCEKRVDYAKQSKYNQVKSRVIGACAAINPVS</sequence>
<reference evidence="1" key="2">
    <citation type="journal article" date="2015" name="Data Brief">
        <title>Shoot transcriptome of the giant reed, Arundo donax.</title>
        <authorList>
            <person name="Barrero R.A."/>
            <person name="Guerrero F.D."/>
            <person name="Moolhuijzen P."/>
            <person name="Goolsby J.A."/>
            <person name="Tidwell J."/>
            <person name="Bellgard S.E."/>
            <person name="Bellgard M.I."/>
        </authorList>
    </citation>
    <scope>NUCLEOTIDE SEQUENCE</scope>
    <source>
        <tissue evidence="1">Shoot tissue taken approximately 20 cm above the soil surface</tissue>
    </source>
</reference>
<proteinExistence type="predicted"/>
<evidence type="ECO:0000313" key="1">
    <source>
        <dbReference type="EMBL" id="JAD75674.1"/>
    </source>
</evidence>
<protein>
    <submittedName>
        <fullName evidence="1">Uncharacterized protein</fullName>
    </submittedName>
</protein>
<dbReference type="EMBL" id="GBRH01222221">
    <property type="protein sequence ID" value="JAD75674.1"/>
    <property type="molecule type" value="Transcribed_RNA"/>
</dbReference>
<accession>A0A0A9CHC0</accession>